<dbReference type="PRINTS" id="PR00811">
    <property type="entry name" value="BCTERIALGSPD"/>
</dbReference>
<dbReference type="OrthoDB" id="9779724at2"/>
<dbReference type="PROSITE" id="PS50893">
    <property type="entry name" value="ABC_TRANSPORTER_2"/>
    <property type="match status" value="1"/>
</dbReference>
<dbReference type="Gene3D" id="3.40.50.300">
    <property type="entry name" value="P-loop containing nucleotide triphosphate hydrolases"/>
    <property type="match status" value="1"/>
</dbReference>
<feature type="transmembrane region" description="Helical" evidence="9">
    <location>
        <begin position="49"/>
        <end position="72"/>
    </location>
</feature>
<evidence type="ECO:0000256" key="5">
    <source>
        <dbReference type="ARBA" id="ARBA00022989"/>
    </source>
</evidence>
<keyword evidence="2 9" id="KW-0812">Transmembrane</keyword>
<dbReference type="InterPro" id="IPR004846">
    <property type="entry name" value="T2SS/T3SS_dom"/>
</dbReference>
<evidence type="ECO:0000259" key="10">
    <source>
        <dbReference type="PROSITE" id="PS50893"/>
    </source>
</evidence>
<dbReference type="GO" id="GO:0015421">
    <property type="term" value="F:ABC-type oligopeptide transporter activity"/>
    <property type="evidence" value="ECO:0007669"/>
    <property type="project" value="TreeGrafter"/>
</dbReference>
<dbReference type="GO" id="GO:0005524">
    <property type="term" value="F:ATP binding"/>
    <property type="evidence" value="ECO:0007669"/>
    <property type="project" value="UniProtKB-KW"/>
</dbReference>
<dbReference type="Proteomes" id="UP000317369">
    <property type="component" value="Chromosome"/>
</dbReference>
<dbReference type="Pfam" id="PF00664">
    <property type="entry name" value="ABC_membrane"/>
    <property type="match status" value="1"/>
</dbReference>
<dbReference type="InterPro" id="IPR003439">
    <property type="entry name" value="ABC_transporter-like_ATP-bd"/>
</dbReference>
<evidence type="ECO:0000256" key="8">
    <source>
        <dbReference type="SAM" id="MobiDB-lite"/>
    </source>
</evidence>
<dbReference type="Pfam" id="PF00005">
    <property type="entry name" value="ABC_tran"/>
    <property type="match status" value="1"/>
</dbReference>
<dbReference type="Pfam" id="PF00263">
    <property type="entry name" value="Secretin"/>
    <property type="match status" value="1"/>
</dbReference>
<dbReference type="PROSITE" id="PS50929">
    <property type="entry name" value="ABC_TM1F"/>
    <property type="match status" value="1"/>
</dbReference>
<dbReference type="PANTHER" id="PTHR43394">
    <property type="entry name" value="ATP-DEPENDENT PERMEASE MDL1, MITOCHONDRIAL"/>
    <property type="match status" value="1"/>
</dbReference>
<dbReference type="CDD" id="cd07346">
    <property type="entry name" value="ABC_6TM_exporters"/>
    <property type="match status" value="1"/>
</dbReference>
<dbReference type="SUPFAM" id="SSF90123">
    <property type="entry name" value="ABC transporter transmembrane region"/>
    <property type="match status" value="1"/>
</dbReference>
<dbReference type="InterPro" id="IPR036640">
    <property type="entry name" value="ABC1_TM_sf"/>
</dbReference>
<evidence type="ECO:0000256" key="9">
    <source>
        <dbReference type="SAM" id="Phobius"/>
    </source>
</evidence>
<keyword evidence="6 9" id="KW-0472">Membrane</keyword>
<dbReference type="InterPro" id="IPR039421">
    <property type="entry name" value="Type_1_exporter"/>
</dbReference>
<dbReference type="InterPro" id="IPR027417">
    <property type="entry name" value="P-loop_NTPase"/>
</dbReference>
<dbReference type="EMBL" id="CP036425">
    <property type="protein sequence ID" value="QDU34446.1"/>
    <property type="molecule type" value="Genomic_DNA"/>
</dbReference>
<dbReference type="SMART" id="SM00382">
    <property type="entry name" value="AAA"/>
    <property type="match status" value="1"/>
</dbReference>
<dbReference type="InterPro" id="IPR001775">
    <property type="entry name" value="GspD/PilQ"/>
</dbReference>
<dbReference type="GO" id="GO:0009306">
    <property type="term" value="P:protein secretion"/>
    <property type="evidence" value="ECO:0007669"/>
    <property type="project" value="InterPro"/>
</dbReference>
<evidence type="ECO:0000313" key="13">
    <source>
        <dbReference type="Proteomes" id="UP000317369"/>
    </source>
</evidence>
<dbReference type="SUPFAM" id="SSF52540">
    <property type="entry name" value="P-loop containing nucleoside triphosphate hydrolases"/>
    <property type="match status" value="1"/>
</dbReference>
<feature type="domain" description="ABC transporter" evidence="10">
    <location>
        <begin position="363"/>
        <end position="605"/>
    </location>
</feature>
<evidence type="ECO:0000256" key="7">
    <source>
        <dbReference type="RuleBase" id="RU004003"/>
    </source>
</evidence>
<evidence type="ECO:0000256" key="2">
    <source>
        <dbReference type="ARBA" id="ARBA00022692"/>
    </source>
</evidence>
<accession>A0A517YW55</accession>
<gene>
    <name evidence="12" type="ORF">KS4_25160</name>
</gene>
<feature type="transmembrane region" description="Helical" evidence="9">
    <location>
        <begin position="78"/>
        <end position="97"/>
    </location>
</feature>
<keyword evidence="13" id="KW-1185">Reference proteome</keyword>
<keyword evidence="3" id="KW-0547">Nucleotide-binding</keyword>
<sequence length="1550" mass="172955">MGQSMKSESDEQLKTKKKLTKRAISSDDLAGSLKGLGALLRPNTKQITFMLMLLMILTGVSLVPEMLGKFLIDEVLNGRKIVFLWFVIGGYIVYFGLRNILYFYSKFAAVNVGEHVAFSLRKQLFEQLQRKNLRYYRKHSPGKVSSRVMNDSFMIQSFIQDDLPTLLQSLLLFLALIAVLYAINWKLAIVATAVLPLHVLAATWFKRPIKAASSEAQEHLADAQSSLIEKLFAAEVVKGFTGESRENLAFAKAIDRTRKSQIRSKKFHVRQKVVGDLLIGLGTISLIGFGAYQVYGNVMTTGVFVMYFGYVLKLYPNVMELMSGFAKLTRVSASIDRVFEVLDSQESETDVVSPIKKPIRGDIAFRDVAVSFDDREPLINSFHLEIESGTVCAFTGPSGSGKSTLAKLLLRFVDTTKGMLTIDGVDIKDYDLQHLRESVGIAFQDCLLFESTILENLHYANPEATIDEIIDVAKKTGAHEIISALPHGYGTDIGGNDGISLSRGEMQRIALARAMLKNPRILILDEATSSVDSDSEAAIIPAVLKAMKGRTVIMITSNRELLSHADMVAELADKAVNIYNKQQVNERYGDGVAGRIGKSMNTMMNWAIATILIGVMSFNANTIYAQEAKPASKPVPAVKAVEQKKADLKPAPVAKPAEKKTAPSAAKPVPARPVSKPVIDKKRVANATPKSVKIDHKPKAVVSSQSKSKKIYKGIGDFFPMSGVNKLELDELIDIATSNAKSQKGYVVASDWLSQTLPAAPSGLNDEIVLAREEKDGVHLLHVGYKTYRSQAPHVYIYAQTLGSIPDIAKKERDDFVKSIRDAKQKLDDNTKNLKVRDLASELITLSYIDADRAVALLKGFGFQCIDFKIESLGNATKYRKITPSGSVDVKKLPAIVLTPTPDFVDLVGGTKSGPASFGMTQAPTTASELKNYTNAARTMDLLVLYNPAKPEQFSDVLDRIRNTIDLPAQQIYIEAMVLEISETGLQKLGVQWTVDGDAFGGELERIQEVIFGRLPNFQAANDESKMLDISVEGLNGKWRAQLQALVRDGNAEILSRPSVLTLDTRQASIRVGEELPVATSYKGSSTSEVVLNFKYIPVGILLNVRPRVASNAEEVSMQIDGIVSNEVVGEELVIRDRDQNVLAQAPRISVRRVQTHTRIANNTPFIIGGLVSRDQNSQIDKVPFLGDIPLIGNLFRSTDKQKKRREVIIVITPYILPNNRVVGRNLPKDEDAFDSFDHQLFRDAYRIRAEDVFDLGFLLKNEKLQEYKRLANMAVERDFRLAASYPFDRFVGERFPGEPILVYRQMYEVIKRLKLDEKINEERIIFFEPDEDAIAEFDVSFLWTYAKDFADEVYADSDDKPKKDTDLIFDALKERVIAITYTLQPDGAVDDILNQPVPDIRILDCPDRHTWDELLWKMNQVNEEGKQQYTILIQNQKDLARLKRAILLKQVVRLNGGHDMLTLSKFAIGRQLLMPGIKTDKVYLIDEEAAKYFFFTEQYYPALKKELMRDLRALRAALQVPNVSRYLDVPLPSINQSLPVIDLAPNIED</sequence>
<evidence type="ECO:0000256" key="3">
    <source>
        <dbReference type="ARBA" id="ARBA00022741"/>
    </source>
</evidence>
<comment type="similarity">
    <text evidence="7">Belongs to the bacterial secretin family.</text>
</comment>
<name>A0A517YW55_9BACT</name>
<dbReference type="KEGG" id="pcor:KS4_25160"/>
<dbReference type="Gene3D" id="1.20.1560.10">
    <property type="entry name" value="ABC transporter type 1, transmembrane domain"/>
    <property type="match status" value="1"/>
</dbReference>
<evidence type="ECO:0000313" key="12">
    <source>
        <dbReference type="EMBL" id="QDU34446.1"/>
    </source>
</evidence>
<dbReference type="GO" id="GO:0005886">
    <property type="term" value="C:plasma membrane"/>
    <property type="evidence" value="ECO:0007669"/>
    <property type="project" value="UniProtKB-SubCell"/>
</dbReference>
<keyword evidence="5 9" id="KW-1133">Transmembrane helix</keyword>
<keyword evidence="4 12" id="KW-0067">ATP-binding</keyword>
<feature type="region of interest" description="Disordered" evidence="8">
    <location>
        <begin position="642"/>
        <end position="673"/>
    </location>
</feature>
<evidence type="ECO:0000259" key="11">
    <source>
        <dbReference type="PROSITE" id="PS50929"/>
    </source>
</evidence>
<reference evidence="12 13" key="1">
    <citation type="submission" date="2019-02" db="EMBL/GenBank/DDBJ databases">
        <title>Deep-cultivation of Planctomycetes and their phenomic and genomic characterization uncovers novel biology.</title>
        <authorList>
            <person name="Wiegand S."/>
            <person name="Jogler M."/>
            <person name="Boedeker C."/>
            <person name="Pinto D."/>
            <person name="Vollmers J."/>
            <person name="Rivas-Marin E."/>
            <person name="Kohn T."/>
            <person name="Peeters S.H."/>
            <person name="Heuer A."/>
            <person name="Rast P."/>
            <person name="Oberbeckmann S."/>
            <person name="Bunk B."/>
            <person name="Jeske O."/>
            <person name="Meyerdierks A."/>
            <person name="Storesund J.E."/>
            <person name="Kallscheuer N."/>
            <person name="Luecker S."/>
            <person name="Lage O.M."/>
            <person name="Pohl T."/>
            <person name="Merkel B.J."/>
            <person name="Hornburger P."/>
            <person name="Mueller R.-W."/>
            <person name="Bruemmer F."/>
            <person name="Labrenz M."/>
            <person name="Spormann A.M."/>
            <person name="Op den Camp H."/>
            <person name="Overmann J."/>
            <person name="Amann R."/>
            <person name="Jetten M.S.M."/>
            <person name="Mascher T."/>
            <person name="Medema M.H."/>
            <person name="Devos D.P."/>
            <person name="Kaster A.-K."/>
            <person name="Ovreas L."/>
            <person name="Rohde M."/>
            <person name="Galperin M.Y."/>
            <person name="Jogler C."/>
        </authorList>
    </citation>
    <scope>NUCLEOTIDE SEQUENCE [LARGE SCALE GENOMIC DNA]</scope>
    <source>
        <strain evidence="12 13">KS4</strain>
    </source>
</reference>
<feature type="transmembrane region" description="Helical" evidence="9">
    <location>
        <begin position="273"/>
        <end position="292"/>
    </location>
</feature>
<evidence type="ECO:0000256" key="4">
    <source>
        <dbReference type="ARBA" id="ARBA00022840"/>
    </source>
</evidence>
<proteinExistence type="inferred from homology"/>
<dbReference type="GO" id="GO:0016887">
    <property type="term" value="F:ATP hydrolysis activity"/>
    <property type="evidence" value="ECO:0007669"/>
    <property type="project" value="InterPro"/>
</dbReference>
<dbReference type="InterPro" id="IPR011527">
    <property type="entry name" value="ABC1_TM_dom"/>
</dbReference>
<organism evidence="12 13">
    <name type="scientific">Poriferisphaera corsica</name>
    <dbReference type="NCBI Taxonomy" id="2528020"/>
    <lineage>
        <taxon>Bacteria</taxon>
        <taxon>Pseudomonadati</taxon>
        <taxon>Planctomycetota</taxon>
        <taxon>Phycisphaerae</taxon>
        <taxon>Phycisphaerales</taxon>
        <taxon>Phycisphaeraceae</taxon>
        <taxon>Poriferisphaera</taxon>
    </lineage>
</organism>
<protein>
    <submittedName>
        <fullName evidence="12">Putative ABC transporter ATP-binding protein</fullName>
    </submittedName>
</protein>
<comment type="subcellular location">
    <subcellularLocation>
        <location evidence="1">Cell membrane</location>
        <topology evidence="1">Multi-pass membrane protein</topology>
    </subcellularLocation>
</comment>
<feature type="domain" description="ABC transmembrane type-1" evidence="11">
    <location>
        <begin position="49"/>
        <end position="330"/>
    </location>
</feature>
<dbReference type="PANTHER" id="PTHR43394:SF1">
    <property type="entry name" value="ATP-BINDING CASSETTE SUB-FAMILY B MEMBER 10, MITOCHONDRIAL"/>
    <property type="match status" value="1"/>
</dbReference>
<dbReference type="InterPro" id="IPR003593">
    <property type="entry name" value="AAA+_ATPase"/>
</dbReference>
<evidence type="ECO:0000256" key="6">
    <source>
        <dbReference type="ARBA" id="ARBA00023136"/>
    </source>
</evidence>
<feature type="transmembrane region" description="Helical" evidence="9">
    <location>
        <begin position="163"/>
        <end position="181"/>
    </location>
</feature>
<evidence type="ECO:0000256" key="1">
    <source>
        <dbReference type="ARBA" id="ARBA00004651"/>
    </source>
</evidence>